<dbReference type="AlphaFoldDB" id="A0A0R1QNV3"/>
<name>A0A0R1QNV3_9LACO</name>
<comment type="subcellular location">
    <subcellularLocation>
        <location evidence="1">Cell membrane</location>
        <topology evidence="1">Multi-pass membrane protein</topology>
    </subcellularLocation>
</comment>
<keyword evidence="10" id="KW-0406">Ion transport</keyword>
<dbReference type="GO" id="GO:0055070">
    <property type="term" value="P:copper ion homeostasis"/>
    <property type="evidence" value="ECO:0007669"/>
    <property type="project" value="TreeGrafter"/>
</dbReference>
<dbReference type="InterPro" id="IPR001757">
    <property type="entry name" value="P_typ_ATPase"/>
</dbReference>
<protein>
    <recommendedName>
        <fullName evidence="3">P-type Cu(+) transporter</fullName>
        <ecNumber evidence="3">7.2.2.8</ecNumber>
    </recommendedName>
</protein>
<dbReference type="FunFam" id="2.70.150.10:FF:000002">
    <property type="entry name" value="Copper-transporting ATPase 1, putative"/>
    <property type="match status" value="1"/>
</dbReference>
<dbReference type="SUPFAM" id="SSF81653">
    <property type="entry name" value="Calcium ATPase, transduction domain A"/>
    <property type="match status" value="1"/>
</dbReference>
<dbReference type="EMBL" id="AZEU01000111">
    <property type="protein sequence ID" value="KRL46204.1"/>
    <property type="molecule type" value="Genomic_DNA"/>
</dbReference>
<feature type="transmembrane region" description="Helical" evidence="13">
    <location>
        <begin position="311"/>
        <end position="336"/>
    </location>
</feature>
<sequence length="458" mass="49307">MQNMPDHHDMSHDHTMMQHGGQMMHMGNLKQKFWVSLIASLPILVLSPMLQVAWLPKLTFSGSDWLVLILGIFLYGYGGAPFLKGAKAELQARKPEMMTLIAIGISVAFFYSMYAFMMNHFVPANGHVMDFFWELATLIDIMLLGHWIEMNAVMAAGDALEKIAALLPSDATVISADGTPKTVPLSQVELDAVLLVKAGEKMPADGVIVAGETTVNESLVTGEARAVKKTVSDHVIGGSLNGDGTVQIKVTGTGESGYLAQVTQLVSQAQQKRSNAESIADKVAGWLVYVAVGAALVTFGAWWVLAQDFNFALARMVTVLVIACPHALGLAIPLVVARSTSLGAKHGLLMRKRQVLEVADRLDMVMLDKTGTLTAGEFVVSAYDSWDAQRTSQQVLAEFAALEQNSSHPLSVGILKAARDLKIAVPTAHEVTTIAGTGLNGIVNGQKLMIVNVRFRAF</sequence>
<dbReference type="PANTHER" id="PTHR43520:SF8">
    <property type="entry name" value="P-TYPE CU(+) TRANSPORTER"/>
    <property type="match status" value="1"/>
</dbReference>
<dbReference type="SUPFAM" id="SSF81665">
    <property type="entry name" value="Calcium ATPase, transmembrane domain M"/>
    <property type="match status" value="1"/>
</dbReference>
<evidence type="ECO:0000256" key="12">
    <source>
        <dbReference type="ARBA" id="ARBA00049289"/>
    </source>
</evidence>
<dbReference type="InterPro" id="IPR018303">
    <property type="entry name" value="ATPase_P-typ_P_site"/>
</dbReference>
<keyword evidence="7" id="KW-1278">Translocase</keyword>
<evidence type="ECO:0000256" key="11">
    <source>
        <dbReference type="ARBA" id="ARBA00023136"/>
    </source>
</evidence>
<reference evidence="15 16" key="1">
    <citation type="journal article" date="2015" name="Genome Announc.">
        <title>Expanding the biotechnology potential of lactobacilli through comparative genomics of 213 strains and associated genera.</title>
        <authorList>
            <person name="Sun Z."/>
            <person name="Harris H.M."/>
            <person name="McCann A."/>
            <person name="Guo C."/>
            <person name="Argimon S."/>
            <person name="Zhang W."/>
            <person name="Yang X."/>
            <person name="Jeffery I.B."/>
            <person name="Cooney J.C."/>
            <person name="Kagawa T.F."/>
            <person name="Liu W."/>
            <person name="Song Y."/>
            <person name="Salvetti E."/>
            <person name="Wrobel A."/>
            <person name="Rasinkangas P."/>
            <person name="Parkhill J."/>
            <person name="Rea M.C."/>
            <person name="O'Sullivan O."/>
            <person name="Ritari J."/>
            <person name="Douillard F.P."/>
            <person name="Paul Ross R."/>
            <person name="Yang R."/>
            <person name="Briner A.E."/>
            <person name="Felis G.E."/>
            <person name="de Vos W.M."/>
            <person name="Barrangou R."/>
            <person name="Klaenhammer T.R."/>
            <person name="Caufield P.W."/>
            <person name="Cui Y."/>
            <person name="Zhang H."/>
            <person name="O'Toole P.W."/>
        </authorList>
    </citation>
    <scope>NUCLEOTIDE SEQUENCE [LARGE SCALE GENOMIC DNA]</scope>
    <source>
        <strain evidence="15 16">DSM 13343</strain>
    </source>
</reference>
<keyword evidence="11 13" id="KW-0472">Membrane</keyword>
<keyword evidence="8 13" id="KW-1133">Transmembrane helix</keyword>
<comment type="caution">
    <text evidence="15">The sequence shown here is derived from an EMBL/GenBank/DDBJ whole genome shotgun (WGS) entry which is preliminary data.</text>
</comment>
<dbReference type="Gene3D" id="3.40.50.1000">
    <property type="entry name" value="HAD superfamily/HAD-like"/>
    <property type="match status" value="1"/>
</dbReference>
<dbReference type="Pfam" id="PF00122">
    <property type="entry name" value="E1-E2_ATPase"/>
    <property type="match status" value="1"/>
</dbReference>
<evidence type="ECO:0000256" key="2">
    <source>
        <dbReference type="ARBA" id="ARBA00006024"/>
    </source>
</evidence>
<feature type="domain" description="P-type ATPase A" evidence="14">
    <location>
        <begin position="166"/>
        <end position="266"/>
    </location>
</feature>
<dbReference type="PROSITE" id="PS00154">
    <property type="entry name" value="ATPASE_E1_E2"/>
    <property type="match status" value="1"/>
</dbReference>
<comment type="catalytic activity">
    <reaction evidence="12">
        <text>Cu(+)(in) + ATP + H2O = Cu(+)(out) + ADP + phosphate + H(+)</text>
        <dbReference type="Rhea" id="RHEA:25792"/>
        <dbReference type="ChEBI" id="CHEBI:15377"/>
        <dbReference type="ChEBI" id="CHEBI:15378"/>
        <dbReference type="ChEBI" id="CHEBI:30616"/>
        <dbReference type="ChEBI" id="CHEBI:43474"/>
        <dbReference type="ChEBI" id="CHEBI:49552"/>
        <dbReference type="ChEBI" id="CHEBI:456216"/>
        <dbReference type="EC" id="7.2.2.8"/>
    </reaction>
</comment>
<dbReference type="PATRIC" id="fig|1423769.4.peg.519"/>
<dbReference type="GO" id="GO:0140581">
    <property type="term" value="F:P-type monovalent copper transporter activity"/>
    <property type="evidence" value="ECO:0007669"/>
    <property type="project" value="UniProtKB-EC"/>
</dbReference>
<dbReference type="NCBIfam" id="TIGR01494">
    <property type="entry name" value="ATPase_P-type"/>
    <property type="match status" value="1"/>
</dbReference>
<keyword evidence="5" id="KW-0479">Metal-binding</keyword>
<feature type="transmembrane region" description="Helical" evidence="13">
    <location>
        <begin position="283"/>
        <end position="305"/>
    </location>
</feature>
<dbReference type="EC" id="7.2.2.8" evidence="3"/>
<dbReference type="GO" id="GO:0016887">
    <property type="term" value="F:ATP hydrolysis activity"/>
    <property type="evidence" value="ECO:0007669"/>
    <property type="project" value="InterPro"/>
</dbReference>
<evidence type="ECO:0000256" key="3">
    <source>
        <dbReference type="ARBA" id="ARBA00012517"/>
    </source>
</evidence>
<evidence type="ECO:0000256" key="6">
    <source>
        <dbReference type="ARBA" id="ARBA00022796"/>
    </source>
</evidence>
<dbReference type="GO" id="GO:0005886">
    <property type="term" value="C:plasma membrane"/>
    <property type="evidence" value="ECO:0007669"/>
    <property type="project" value="UniProtKB-SubCell"/>
</dbReference>
<evidence type="ECO:0000256" key="8">
    <source>
        <dbReference type="ARBA" id="ARBA00022989"/>
    </source>
</evidence>
<evidence type="ECO:0000256" key="4">
    <source>
        <dbReference type="ARBA" id="ARBA00022692"/>
    </source>
</evidence>
<feature type="transmembrane region" description="Helical" evidence="13">
    <location>
        <begin position="131"/>
        <end position="148"/>
    </location>
</feature>
<dbReference type="InterPro" id="IPR023298">
    <property type="entry name" value="ATPase_P-typ_TM_dom_sf"/>
</dbReference>
<keyword evidence="16" id="KW-1185">Reference proteome</keyword>
<dbReference type="PANTHER" id="PTHR43520">
    <property type="entry name" value="ATP7, ISOFORM B"/>
    <property type="match status" value="1"/>
</dbReference>
<evidence type="ECO:0000313" key="16">
    <source>
        <dbReference type="Proteomes" id="UP000051790"/>
    </source>
</evidence>
<evidence type="ECO:0000256" key="1">
    <source>
        <dbReference type="ARBA" id="ARBA00004651"/>
    </source>
</evidence>
<feature type="transmembrane region" description="Helical" evidence="13">
    <location>
        <begin position="65"/>
        <end position="86"/>
    </location>
</feature>
<comment type="similarity">
    <text evidence="2">Belongs to the cation transport ATPase (P-type) (TC 3.A.3) family. Type IB subfamily.</text>
</comment>
<dbReference type="Gene3D" id="2.70.150.10">
    <property type="entry name" value="Calcium-transporting ATPase, cytoplasmic transduction domain A"/>
    <property type="match status" value="1"/>
</dbReference>
<organism evidence="15 16">
    <name type="scientific">Lacticaseibacillus manihotivorans DSM 13343 = JCM 12514</name>
    <dbReference type="NCBI Taxonomy" id="1423769"/>
    <lineage>
        <taxon>Bacteria</taxon>
        <taxon>Bacillati</taxon>
        <taxon>Bacillota</taxon>
        <taxon>Bacilli</taxon>
        <taxon>Lactobacillales</taxon>
        <taxon>Lactobacillaceae</taxon>
        <taxon>Lacticaseibacillus</taxon>
    </lineage>
</organism>
<dbReference type="SUPFAM" id="SSF81660">
    <property type="entry name" value="Metal cation-transporting ATPase, ATP-binding domain N"/>
    <property type="match status" value="1"/>
</dbReference>
<dbReference type="GO" id="GO:0005524">
    <property type="term" value="F:ATP binding"/>
    <property type="evidence" value="ECO:0007669"/>
    <property type="project" value="InterPro"/>
</dbReference>
<dbReference type="OrthoDB" id="9813266at2"/>
<keyword evidence="4 13" id="KW-0812">Transmembrane</keyword>
<evidence type="ECO:0000256" key="5">
    <source>
        <dbReference type="ARBA" id="ARBA00022723"/>
    </source>
</evidence>
<accession>A0A0R1QNV3</accession>
<keyword evidence="9" id="KW-0186">Copper</keyword>
<dbReference type="GO" id="GO:0005507">
    <property type="term" value="F:copper ion binding"/>
    <property type="evidence" value="ECO:0007669"/>
    <property type="project" value="TreeGrafter"/>
</dbReference>
<evidence type="ECO:0000313" key="15">
    <source>
        <dbReference type="EMBL" id="KRL46204.1"/>
    </source>
</evidence>
<evidence type="ECO:0000256" key="13">
    <source>
        <dbReference type="SAM" id="Phobius"/>
    </source>
</evidence>
<proteinExistence type="inferred from homology"/>
<dbReference type="GO" id="GO:0043682">
    <property type="term" value="F:P-type divalent copper transporter activity"/>
    <property type="evidence" value="ECO:0007669"/>
    <property type="project" value="TreeGrafter"/>
</dbReference>
<evidence type="ECO:0000256" key="10">
    <source>
        <dbReference type="ARBA" id="ARBA00023065"/>
    </source>
</evidence>
<keyword evidence="6" id="KW-0187">Copper transport</keyword>
<dbReference type="Gene3D" id="3.40.1110.10">
    <property type="entry name" value="Calcium-transporting ATPase, cytoplasmic domain N"/>
    <property type="match status" value="1"/>
</dbReference>
<evidence type="ECO:0000256" key="7">
    <source>
        <dbReference type="ARBA" id="ARBA00022967"/>
    </source>
</evidence>
<feature type="transmembrane region" description="Helical" evidence="13">
    <location>
        <begin position="33"/>
        <end position="53"/>
    </location>
</feature>
<keyword evidence="10" id="KW-0813">Transport</keyword>
<gene>
    <name evidence="15" type="ORF">FD01_GL000487</name>
</gene>
<dbReference type="RefSeq" id="WP_082611710.1">
    <property type="nucleotide sequence ID" value="NZ_AZEU01000111.1"/>
</dbReference>
<feature type="transmembrane region" description="Helical" evidence="13">
    <location>
        <begin position="98"/>
        <end position="119"/>
    </location>
</feature>
<dbReference type="Proteomes" id="UP000051790">
    <property type="component" value="Unassembled WGS sequence"/>
</dbReference>
<evidence type="ECO:0000256" key="9">
    <source>
        <dbReference type="ARBA" id="ARBA00023008"/>
    </source>
</evidence>
<dbReference type="InterPro" id="IPR023214">
    <property type="entry name" value="HAD_sf"/>
</dbReference>
<evidence type="ECO:0000259" key="14">
    <source>
        <dbReference type="Pfam" id="PF00122"/>
    </source>
</evidence>
<dbReference type="InterPro" id="IPR008250">
    <property type="entry name" value="ATPase_P-typ_transduc_dom_A_sf"/>
</dbReference>
<dbReference type="InterPro" id="IPR059000">
    <property type="entry name" value="ATPase_P-type_domA"/>
</dbReference>
<dbReference type="InterPro" id="IPR023299">
    <property type="entry name" value="ATPase_P-typ_cyto_dom_N"/>
</dbReference>